<comment type="catalytic activity">
    <reaction evidence="7 8">
        <text>CMP + ATP = CDP + ADP</text>
        <dbReference type="Rhea" id="RHEA:11600"/>
        <dbReference type="ChEBI" id="CHEBI:30616"/>
        <dbReference type="ChEBI" id="CHEBI:58069"/>
        <dbReference type="ChEBI" id="CHEBI:60377"/>
        <dbReference type="ChEBI" id="CHEBI:456216"/>
        <dbReference type="EC" id="2.7.4.25"/>
    </reaction>
</comment>
<dbReference type="GO" id="GO:0005737">
    <property type="term" value="C:cytoplasm"/>
    <property type="evidence" value="ECO:0007669"/>
    <property type="project" value="UniProtKB-SubCell"/>
</dbReference>
<dbReference type="SUPFAM" id="SSF52540">
    <property type="entry name" value="P-loop containing nucleoside triphosphate hydrolases"/>
    <property type="match status" value="1"/>
</dbReference>
<dbReference type="NCBIfam" id="TIGR00017">
    <property type="entry name" value="cmk"/>
    <property type="match status" value="1"/>
</dbReference>
<dbReference type="GO" id="GO:0006220">
    <property type="term" value="P:pyrimidine nucleotide metabolic process"/>
    <property type="evidence" value="ECO:0007669"/>
    <property type="project" value="UniProtKB-UniRule"/>
</dbReference>
<protein>
    <recommendedName>
        <fullName evidence="8">Cytidylate kinase</fullName>
        <shortName evidence="8">CK</shortName>
        <ecNumber evidence="8">2.7.4.25</ecNumber>
    </recommendedName>
    <alternativeName>
        <fullName evidence="8">Cytidine monophosphate kinase</fullName>
        <shortName evidence="8">CMP kinase</shortName>
    </alternativeName>
</protein>
<dbReference type="InterPro" id="IPR003136">
    <property type="entry name" value="Cytidylate_kin"/>
</dbReference>
<keyword evidence="5 8" id="KW-0067">ATP-binding</keyword>
<comment type="catalytic activity">
    <reaction evidence="6 8">
        <text>dCMP + ATP = dCDP + ADP</text>
        <dbReference type="Rhea" id="RHEA:25094"/>
        <dbReference type="ChEBI" id="CHEBI:30616"/>
        <dbReference type="ChEBI" id="CHEBI:57566"/>
        <dbReference type="ChEBI" id="CHEBI:58593"/>
        <dbReference type="ChEBI" id="CHEBI:456216"/>
        <dbReference type="EC" id="2.7.4.25"/>
    </reaction>
</comment>
<dbReference type="GO" id="GO:0005524">
    <property type="term" value="F:ATP binding"/>
    <property type="evidence" value="ECO:0007669"/>
    <property type="project" value="UniProtKB-UniRule"/>
</dbReference>
<keyword evidence="2 8" id="KW-0808">Transferase</keyword>
<comment type="similarity">
    <text evidence="1 8">Belongs to the cytidylate kinase family. Type 1 subfamily.</text>
</comment>
<evidence type="ECO:0000256" key="6">
    <source>
        <dbReference type="ARBA" id="ARBA00047615"/>
    </source>
</evidence>
<evidence type="ECO:0000256" key="2">
    <source>
        <dbReference type="ARBA" id="ARBA00022679"/>
    </source>
</evidence>
<keyword evidence="3 8" id="KW-0547">Nucleotide-binding</keyword>
<dbReference type="Pfam" id="PF02224">
    <property type="entry name" value="Cytidylate_kin"/>
    <property type="match status" value="1"/>
</dbReference>
<comment type="subcellular location">
    <subcellularLocation>
        <location evidence="8">Cytoplasm</location>
    </subcellularLocation>
</comment>
<feature type="binding site" evidence="8">
    <location>
        <begin position="16"/>
        <end position="24"/>
    </location>
    <ligand>
        <name>ATP</name>
        <dbReference type="ChEBI" id="CHEBI:30616"/>
    </ligand>
</feature>
<feature type="domain" description="Cytidylate kinase" evidence="9">
    <location>
        <begin position="12"/>
        <end position="209"/>
    </location>
</feature>
<evidence type="ECO:0000256" key="7">
    <source>
        <dbReference type="ARBA" id="ARBA00048478"/>
    </source>
</evidence>
<evidence type="ECO:0000256" key="5">
    <source>
        <dbReference type="ARBA" id="ARBA00022840"/>
    </source>
</evidence>
<evidence type="ECO:0000256" key="3">
    <source>
        <dbReference type="ARBA" id="ARBA00022741"/>
    </source>
</evidence>
<dbReference type="InterPro" id="IPR027417">
    <property type="entry name" value="P-loop_NTPase"/>
</dbReference>
<evidence type="ECO:0000259" key="9">
    <source>
        <dbReference type="Pfam" id="PF02224"/>
    </source>
</evidence>
<accession>A0A9E7ZIP5</accession>
<keyword evidence="4 8" id="KW-0418">Kinase</keyword>
<dbReference type="EC" id="2.7.4.25" evidence="8"/>
<sequence length="217" mass="22574">MSAAARSGRLVIAVDGPAASGKGTLARRLAAHYGLPYLDTGLLYRMVARAMLDAGHDIHDAAAAEAIVGSFDETAFPEERLRGREIGEAASVVAAMPAVRAGLLTRQRRFAAQAGGAVLDGRDIGTVICPEAPAKLFVTATPEVRAARRHKELVGRGEAVTLDGILADIRRRDARDSGRSDAPLKAAEDAVMLDTSALTVEEAAAAAIGIVEGRRAA</sequence>
<evidence type="ECO:0000313" key="10">
    <source>
        <dbReference type="EMBL" id="UZF86595.1"/>
    </source>
</evidence>
<evidence type="ECO:0000256" key="1">
    <source>
        <dbReference type="ARBA" id="ARBA00009427"/>
    </source>
</evidence>
<proteinExistence type="inferred from homology"/>
<dbReference type="AlphaFoldDB" id="A0A9E7ZIP5"/>
<evidence type="ECO:0000256" key="8">
    <source>
        <dbReference type="HAMAP-Rule" id="MF_00238"/>
    </source>
</evidence>
<dbReference type="CDD" id="cd02020">
    <property type="entry name" value="CMPK"/>
    <property type="match status" value="1"/>
</dbReference>
<dbReference type="InterPro" id="IPR011994">
    <property type="entry name" value="Cytidylate_kinase_dom"/>
</dbReference>
<evidence type="ECO:0000256" key="4">
    <source>
        <dbReference type="ARBA" id="ARBA00022777"/>
    </source>
</evidence>
<dbReference type="Gene3D" id="3.40.50.300">
    <property type="entry name" value="P-loop containing nucleotide triphosphate hydrolases"/>
    <property type="match status" value="1"/>
</dbReference>
<reference evidence="10" key="1">
    <citation type="submission" date="2022-08" db="EMBL/GenBank/DDBJ databases">
        <title>Complete Genome Sequences of 2 Bosea sp. soil isolates.</title>
        <authorList>
            <person name="Alvarez Arevalo M."/>
            <person name="Sterndorff E.B."/>
            <person name="Faurdal D."/>
            <person name="Joergensen T.S."/>
            <person name="Weber T."/>
        </authorList>
    </citation>
    <scope>NUCLEOTIDE SEQUENCE</scope>
    <source>
        <strain evidence="10">NBC_00436</strain>
    </source>
</reference>
<dbReference type="HAMAP" id="MF_00238">
    <property type="entry name" value="Cytidyl_kinase_type1"/>
    <property type="match status" value="1"/>
</dbReference>
<organism evidence="10">
    <name type="scientific">Bosea sp. NBC_00436</name>
    <dbReference type="NCBI Taxonomy" id="2969620"/>
    <lineage>
        <taxon>Bacteria</taxon>
        <taxon>Pseudomonadati</taxon>
        <taxon>Pseudomonadota</taxon>
        <taxon>Alphaproteobacteria</taxon>
        <taxon>Hyphomicrobiales</taxon>
        <taxon>Boseaceae</taxon>
        <taxon>Bosea</taxon>
    </lineage>
</organism>
<dbReference type="EMBL" id="CP102774">
    <property type="protein sequence ID" value="UZF86595.1"/>
    <property type="molecule type" value="Genomic_DNA"/>
</dbReference>
<gene>
    <name evidence="8 10" type="primary">cmk</name>
    <name evidence="10" type="ORF">NWE54_22925</name>
</gene>
<dbReference type="GO" id="GO:0036431">
    <property type="term" value="F:dCMP kinase activity"/>
    <property type="evidence" value="ECO:0007669"/>
    <property type="project" value="InterPro"/>
</dbReference>
<name>A0A9E7ZIP5_9HYPH</name>
<keyword evidence="8" id="KW-0963">Cytoplasm</keyword>